<gene>
    <name evidence="3" type="ORF">DMB90_11820</name>
</gene>
<feature type="compositionally biased region" description="Polar residues" evidence="1">
    <location>
        <begin position="52"/>
        <end position="62"/>
    </location>
</feature>
<dbReference type="InterPro" id="IPR048494">
    <property type="entry name" value="Dit-like_N"/>
</dbReference>
<dbReference type="Pfam" id="PF21821">
    <property type="entry name" value="Dit_like"/>
    <property type="match status" value="1"/>
</dbReference>
<evidence type="ECO:0000313" key="3">
    <source>
        <dbReference type="EMBL" id="QFG76723.1"/>
    </source>
</evidence>
<evidence type="ECO:0000259" key="2">
    <source>
        <dbReference type="Pfam" id="PF21821"/>
    </source>
</evidence>
<accession>A0A5P6A9Z5</accession>
<feature type="domain" description="Dit-like phage tail protein N-terminal" evidence="2">
    <location>
        <begin position="1"/>
        <end position="48"/>
    </location>
</feature>
<feature type="compositionally biased region" description="Polar residues" evidence="1">
    <location>
        <begin position="70"/>
        <end position="82"/>
    </location>
</feature>
<dbReference type="AlphaFoldDB" id="A0A5P6A9Z5"/>
<protein>
    <recommendedName>
        <fullName evidence="2">Dit-like phage tail protein N-terminal domain-containing protein</fullName>
    </recommendedName>
</protein>
<dbReference type="EMBL" id="CP029752">
    <property type="protein sequence ID" value="QFG76723.1"/>
    <property type="molecule type" value="Genomic_DNA"/>
</dbReference>
<sequence>MFTLYSEFQKIDNCIITGIDFDQESQEAINFKISIEQTRLAFAKQVTLNVSKSTKKSVASNTNGGGSTKAEASNSELSGYTQKRNKAIAKNEAND</sequence>
<organism evidence="3">
    <name type="scientific">Raoultella planticola</name>
    <name type="common">Klebsiella planticola</name>
    <dbReference type="NCBI Taxonomy" id="575"/>
    <lineage>
        <taxon>Bacteria</taxon>
        <taxon>Pseudomonadati</taxon>
        <taxon>Pseudomonadota</taxon>
        <taxon>Gammaproteobacteria</taxon>
        <taxon>Enterobacterales</taxon>
        <taxon>Enterobacteriaceae</taxon>
        <taxon>Klebsiella/Raoultella group</taxon>
        <taxon>Raoultella</taxon>
    </lineage>
</organism>
<name>A0A5P6A9Z5_RAOPL</name>
<reference evidence="3" key="1">
    <citation type="submission" date="2018-05" db="EMBL/GenBank/DDBJ databases">
        <title>Bacterial isolates from healthy term breastfed infants carrying antibiotic resistance genes.</title>
        <authorList>
            <person name="Casaburi G."/>
        </authorList>
    </citation>
    <scope>NUCLEOTIDE SEQUENCE [LARGE SCALE GENOMIC DNA]</scope>
    <source>
        <strain evidence="3">7084_4</strain>
    </source>
</reference>
<proteinExistence type="predicted"/>
<evidence type="ECO:0000256" key="1">
    <source>
        <dbReference type="SAM" id="MobiDB-lite"/>
    </source>
</evidence>
<feature type="region of interest" description="Disordered" evidence="1">
    <location>
        <begin position="52"/>
        <end position="95"/>
    </location>
</feature>